<dbReference type="EMBL" id="JASSZA010000011">
    <property type="protein sequence ID" value="KAK2098502.1"/>
    <property type="molecule type" value="Genomic_DNA"/>
</dbReference>
<dbReference type="InterPro" id="IPR005818">
    <property type="entry name" value="Histone_H1/H5_H15"/>
</dbReference>
<feature type="region of interest" description="Disordered" evidence="1">
    <location>
        <begin position="77"/>
        <end position="240"/>
    </location>
</feature>
<evidence type="ECO:0000259" key="2">
    <source>
        <dbReference type="Pfam" id="PF00538"/>
    </source>
</evidence>
<feature type="compositionally biased region" description="Polar residues" evidence="1">
    <location>
        <begin position="198"/>
        <end position="208"/>
    </location>
</feature>
<organism evidence="3 4">
    <name type="scientific">Saguinus oedipus</name>
    <name type="common">Cotton-top tamarin</name>
    <name type="synonym">Oedipomidas oedipus</name>
    <dbReference type="NCBI Taxonomy" id="9490"/>
    <lineage>
        <taxon>Eukaryota</taxon>
        <taxon>Metazoa</taxon>
        <taxon>Chordata</taxon>
        <taxon>Craniata</taxon>
        <taxon>Vertebrata</taxon>
        <taxon>Euteleostomi</taxon>
        <taxon>Mammalia</taxon>
        <taxon>Eutheria</taxon>
        <taxon>Euarchontoglires</taxon>
        <taxon>Primates</taxon>
        <taxon>Haplorrhini</taxon>
        <taxon>Platyrrhini</taxon>
        <taxon>Cebidae</taxon>
        <taxon>Callitrichinae</taxon>
        <taxon>Saguinus</taxon>
    </lineage>
</organism>
<dbReference type="Proteomes" id="UP001266305">
    <property type="component" value="Unassembled WGS sequence"/>
</dbReference>
<keyword evidence="4" id="KW-1185">Reference proteome</keyword>
<protein>
    <recommendedName>
        <fullName evidence="2">H15 domain-containing protein</fullName>
    </recommendedName>
</protein>
<dbReference type="Gene3D" id="1.10.10.10">
    <property type="entry name" value="Winged helix-like DNA-binding domain superfamily/Winged helix DNA-binding domain"/>
    <property type="match status" value="1"/>
</dbReference>
<accession>A0ABQ9UN70</accession>
<feature type="compositionally biased region" description="Basic and acidic residues" evidence="1">
    <location>
        <begin position="91"/>
        <end position="112"/>
    </location>
</feature>
<feature type="compositionally biased region" description="Low complexity" evidence="1">
    <location>
        <begin position="228"/>
        <end position="240"/>
    </location>
</feature>
<comment type="caution">
    <text evidence="3">The sequence shown here is derived from an EMBL/GenBank/DDBJ whole genome shotgun (WGS) entry which is preliminary data.</text>
</comment>
<dbReference type="InterPro" id="IPR036388">
    <property type="entry name" value="WH-like_DNA-bd_sf"/>
</dbReference>
<gene>
    <name evidence="3" type="ORF">P7K49_023953</name>
</gene>
<reference evidence="3 4" key="1">
    <citation type="submission" date="2023-05" db="EMBL/GenBank/DDBJ databases">
        <title>B98-5 Cell Line De Novo Hybrid Assembly: An Optical Mapping Approach.</title>
        <authorList>
            <person name="Kananen K."/>
            <person name="Auerbach J.A."/>
            <person name="Kautto E."/>
            <person name="Blachly J.S."/>
        </authorList>
    </citation>
    <scope>NUCLEOTIDE SEQUENCE [LARGE SCALE GENOMIC DNA]</scope>
    <source>
        <strain evidence="3">B95-8</strain>
        <tissue evidence="3">Cell line</tissue>
    </source>
</reference>
<sequence>MVLETLQAGEQRRGTLVAAIKLYILQKYPAVDVLHFKYLLKQVLATGMRPWPPLQAPQLQSHGGHWQLQISYQIQEENQAQEDGPPKAPRRAGEAKGKVPKKPDEAKEEPPKAGKVKKAAKRPGEVQKFPLKPDAATEKARKQGSKAKDTKAQPGEAQKVPPKPDKAMQAPSDVSGFSRKAETKGSRRSQGDAEACRNTKTGSKSSRPMVSKVKNGAASPTKKKLVAKAKAQAPRGAAAPWGWAGAECQGCFC</sequence>
<evidence type="ECO:0000313" key="3">
    <source>
        <dbReference type="EMBL" id="KAK2098502.1"/>
    </source>
</evidence>
<dbReference type="Pfam" id="PF00538">
    <property type="entry name" value="Linker_histone"/>
    <property type="match status" value="1"/>
</dbReference>
<name>A0ABQ9UN70_SAGOE</name>
<feature type="compositionally biased region" description="Basic and acidic residues" evidence="1">
    <location>
        <begin position="179"/>
        <end position="197"/>
    </location>
</feature>
<feature type="compositionally biased region" description="Basic and acidic residues" evidence="1">
    <location>
        <begin position="135"/>
        <end position="151"/>
    </location>
</feature>
<evidence type="ECO:0000256" key="1">
    <source>
        <dbReference type="SAM" id="MobiDB-lite"/>
    </source>
</evidence>
<proteinExistence type="predicted"/>
<evidence type="ECO:0000313" key="4">
    <source>
        <dbReference type="Proteomes" id="UP001266305"/>
    </source>
</evidence>
<feature type="domain" description="H15" evidence="2">
    <location>
        <begin position="1"/>
        <end position="47"/>
    </location>
</feature>